<reference evidence="2 3" key="1">
    <citation type="submission" date="2023-07" db="EMBL/GenBank/DDBJ databases">
        <title>Genomic Encyclopedia of Type Strains, Phase IV (KMG-IV): sequencing the most valuable type-strain genomes for metagenomic binning, comparative biology and taxonomic classification.</title>
        <authorList>
            <person name="Goeker M."/>
        </authorList>
    </citation>
    <scope>NUCLEOTIDE SEQUENCE [LARGE SCALE GENOMIC DNA]</scope>
    <source>
        <strain evidence="2 3">DSM 19013</strain>
    </source>
</reference>
<evidence type="ECO:0008006" key="4">
    <source>
        <dbReference type="Google" id="ProtNLM"/>
    </source>
</evidence>
<feature type="region of interest" description="Disordered" evidence="1">
    <location>
        <begin position="66"/>
        <end position="88"/>
    </location>
</feature>
<protein>
    <recommendedName>
        <fullName evidence="4">XRE family transcriptional regulator</fullName>
    </recommendedName>
</protein>
<gene>
    <name evidence="2" type="ORF">QO012_004347</name>
</gene>
<dbReference type="Proteomes" id="UP001231124">
    <property type="component" value="Unassembled WGS sequence"/>
</dbReference>
<keyword evidence="3" id="KW-1185">Reference proteome</keyword>
<evidence type="ECO:0000313" key="2">
    <source>
        <dbReference type="EMBL" id="MDQ0449824.1"/>
    </source>
</evidence>
<sequence>MTRLPDRYNPVLDVVASALGVPVEHFFEDAAVLPDESAVALLRAWAAISDAQAQRRVLSFAQHEADKAAGHEGVSDPTTVVPLRSGGP</sequence>
<proteinExistence type="predicted"/>
<name>A0ABU0I5C2_9HYPH</name>
<dbReference type="RefSeq" id="WP_238206302.1">
    <property type="nucleotide sequence ID" value="NZ_BPQE01000026.1"/>
</dbReference>
<dbReference type="EMBL" id="JAUSVP010000018">
    <property type="protein sequence ID" value="MDQ0449824.1"/>
    <property type="molecule type" value="Genomic_DNA"/>
</dbReference>
<comment type="caution">
    <text evidence="2">The sequence shown here is derived from an EMBL/GenBank/DDBJ whole genome shotgun (WGS) entry which is preliminary data.</text>
</comment>
<evidence type="ECO:0000256" key="1">
    <source>
        <dbReference type="SAM" id="MobiDB-lite"/>
    </source>
</evidence>
<accession>A0ABU0I5C2</accession>
<evidence type="ECO:0000313" key="3">
    <source>
        <dbReference type="Proteomes" id="UP001231124"/>
    </source>
</evidence>
<organism evidence="2 3">
    <name type="scientific">Methylobacterium aerolatum</name>
    <dbReference type="NCBI Taxonomy" id="418708"/>
    <lineage>
        <taxon>Bacteria</taxon>
        <taxon>Pseudomonadati</taxon>
        <taxon>Pseudomonadota</taxon>
        <taxon>Alphaproteobacteria</taxon>
        <taxon>Hyphomicrobiales</taxon>
        <taxon>Methylobacteriaceae</taxon>
        <taxon>Methylobacterium</taxon>
    </lineage>
</organism>